<dbReference type="PANTHER" id="PTHR35585:SF1">
    <property type="entry name" value="HHE DOMAIN PROTEIN (AFU_ORTHOLOGUE AFUA_4G00730)"/>
    <property type="match status" value="1"/>
</dbReference>
<feature type="domain" description="Hemerythrin-like" evidence="1">
    <location>
        <begin position="16"/>
        <end position="130"/>
    </location>
</feature>
<sequence length="168" mass="19492">MPEPPIEEIPMADAKIFEDLKKDHDLHRKLLKQIDAADEGERANLFEQFRVEVTAHAAAEEESLYATMLAKPDLRDEARHSVSEHKEIDDFFEEMAELDAATSEWKSKFDEMRHRYEHHIDEEEEEMFPEAAKDLDDAEVAKLAKVFEARKPKELELAEASEPGDNRE</sequence>
<dbReference type="PANTHER" id="PTHR35585">
    <property type="entry name" value="HHE DOMAIN PROTEIN (AFU_ORTHOLOGUE AFUA_4G00730)"/>
    <property type="match status" value="1"/>
</dbReference>
<dbReference type="EMBL" id="JACIJJ010000003">
    <property type="protein sequence ID" value="MBB5699042.1"/>
    <property type="molecule type" value="Genomic_DNA"/>
</dbReference>
<proteinExistence type="predicted"/>
<dbReference type="Gene3D" id="1.20.120.520">
    <property type="entry name" value="nmb1532 protein domain like"/>
    <property type="match status" value="1"/>
</dbReference>
<organism evidence="2 3">
    <name type="scientific">Sphingomonas yantingensis</name>
    <dbReference type="NCBI Taxonomy" id="1241761"/>
    <lineage>
        <taxon>Bacteria</taxon>
        <taxon>Pseudomonadati</taxon>
        <taxon>Pseudomonadota</taxon>
        <taxon>Alphaproteobacteria</taxon>
        <taxon>Sphingomonadales</taxon>
        <taxon>Sphingomonadaceae</taxon>
        <taxon>Sphingomonas</taxon>
    </lineage>
</organism>
<evidence type="ECO:0000313" key="2">
    <source>
        <dbReference type="EMBL" id="MBB5699042.1"/>
    </source>
</evidence>
<reference evidence="2 3" key="1">
    <citation type="submission" date="2020-08" db="EMBL/GenBank/DDBJ databases">
        <title>Genomic Encyclopedia of Type Strains, Phase IV (KMG-IV): sequencing the most valuable type-strain genomes for metagenomic binning, comparative biology and taxonomic classification.</title>
        <authorList>
            <person name="Goeker M."/>
        </authorList>
    </citation>
    <scope>NUCLEOTIDE SEQUENCE [LARGE SCALE GENOMIC DNA]</scope>
    <source>
        <strain evidence="2 3">DSM 27244</strain>
    </source>
</reference>
<evidence type="ECO:0000313" key="3">
    <source>
        <dbReference type="Proteomes" id="UP000557739"/>
    </source>
</evidence>
<keyword evidence="3" id="KW-1185">Reference proteome</keyword>
<dbReference type="Proteomes" id="UP000557739">
    <property type="component" value="Unassembled WGS sequence"/>
</dbReference>
<gene>
    <name evidence="2" type="ORF">FHR19_002397</name>
</gene>
<dbReference type="AlphaFoldDB" id="A0A7W9EIC1"/>
<dbReference type="Pfam" id="PF01814">
    <property type="entry name" value="Hemerythrin"/>
    <property type="match status" value="1"/>
</dbReference>
<comment type="caution">
    <text evidence="2">The sequence shown here is derived from an EMBL/GenBank/DDBJ whole genome shotgun (WGS) entry which is preliminary data.</text>
</comment>
<evidence type="ECO:0000259" key="1">
    <source>
        <dbReference type="Pfam" id="PF01814"/>
    </source>
</evidence>
<protein>
    <submittedName>
        <fullName evidence="2">Hemerythrin superfamily protein</fullName>
    </submittedName>
</protein>
<name>A0A7W9EIC1_9SPHN</name>
<accession>A0A7W9EIC1</accession>
<dbReference type="InterPro" id="IPR012312">
    <property type="entry name" value="Hemerythrin-like"/>
</dbReference>